<gene>
    <name evidence="2" type="ORF">BXZ70DRAFT_951599</name>
</gene>
<proteinExistence type="predicted"/>
<dbReference type="Proteomes" id="UP000813824">
    <property type="component" value="Unassembled WGS sequence"/>
</dbReference>
<dbReference type="GO" id="GO:0016491">
    <property type="term" value="F:oxidoreductase activity"/>
    <property type="evidence" value="ECO:0007669"/>
    <property type="project" value="InterPro"/>
</dbReference>
<evidence type="ECO:0000259" key="1">
    <source>
        <dbReference type="SMART" id="SM00829"/>
    </source>
</evidence>
<protein>
    <recommendedName>
        <fullName evidence="1">Enoyl reductase (ER) domain-containing protein</fullName>
    </recommendedName>
</protein>
<dbReference type="PANTHER" id="PTHR45033">
    <property type="match status" value="1"/>
</dbReference>
<dbReference type="InterPro" id="IPR020843">
    <property type="entry name" value="ER"/>
</dbReference>
<dbReference type="InterPro" id="IPR036291">
    <property type="entry name" value="NAD(P)-bd_dom_sf"/>
</dbReference>
<dbReference type="SUPFAM" id="SSF50129">
    <property type="entry name" value="GroES-like"/>
    <property type="match status" value="1"/>
</dbReference>
<dbReference type="SUPFAM" id="SSF51735">
    <property type="entry name" value="NAD(P)-binding Rossmann-fold domains"/>
    <property type="match status" value="1"/>
</dbReference>
<accession>A0A8K0XMF9</accession>
<sequence length="349" mass="37249">MSSSLTTTREYRVSKTGSIDGLELTEGPVSAPTGNDVLVKVHAVSLNFRDLMVVLGRYPGTKENVIPCSDAAGEVIGVGDRVTKFKPGDRVMANFSPAHLHGDVDAEIQKASLGANSDGVLLEYRTFPAEGLVRIPEHLTYEQAATLPCAAVTAWNALHGPTPLKGGDFVLVEGTGGVSVFAIQFAHALGATVIATSSSDEKFGIAKKLGAAFTINYKKIPDWEQEVLKITGGRGVDHVIEVGGVATMLKSIAATRYAGWIHNIGFLAGLETEVKASEITNVILFKAIMLRGILIGSVSQFEDMNRLISGQKIVPVVDKVFEFTGAKEAYKYLQGQKHVGKVVIRVAND</sequence>
<dbReference type="InterPro" id="IPR052711">
    <property type="entry name" value="Zinc_ADH-like"/>
</dbReference>
<dbReference type="OrthoDB" id="9930022at2759"/>
<dbReference type="InterPro" id="IPR011032">
    <property type="entry name" value="GroES-like_sf"/>
</dbReference>
<name>A0A8K0XMF9_9AGAR</name>
<keyword evidence="3" id="KW-1185">Reference proteome</keyword>
<dbReference type="Gene3D" id="3.40.50.720">
    <property type="entry name" value="NAD(P)-binding Rossmann-like Domain"/>
    <property type="match status" value="1"/>
</dbReference>
<feature type="domain" description="Enoyl reductase (ER)" evidence="1">
    <location>
        <begin position="17"/>
        <end position="344"/>
    </location>
</feature>
<comment type="caution">
    <text evidence="2">The sequence shown here is derived from an EMBL/GenBank/DDBJ whole genome shotgun (WGS) entry which is preliminary data.</text>
</comment>
<dbReference type="PANTHER" id="PTHR45033:SF2">
    <property type="entry name" value="ZINC-TYPE ALCOHOL DEHYDROGENASE-LIKE PROTEIN C1773.06C"/>
    <property type="match status" value="1"/>
</dbReference>
<dbReference type="SMART" id="SM00829">
    <property type="entry name" value="PKS_ER"/>
    <property type="match status" value="1"/>
</dbReference>
<organism evidence="2 3">
    <name type="scientific">Cristinia sonorae</name>
    <dbReference type="NCBI Taxonomy" id="1940300"/>
    <lineage>
        <taxon>Eukaryota</taxon>
        <taxon>Fungi</taxon>
        <taxon>Dikarya</taxon>
        <taxon>Basidiomycota</taxon>
        <taxon>Agaricomycotina</taxon>
        <taxon>Agaricomycetes</taxon>
        <taxon>Agaricomycetidae</taxon>
        <taxon>Agaricales</taxon>
        <taxon>Pleurotineae</taxon>
        <taxon>Stephanosporaceae</taxon>
        <taxon>Cristinia</taxon>
    </lineage>
</organism>
<dbReference type="InterPro" id="IPR013154">
    <property type="entry name" value="ADH-like_N"/>
</dbReference>
<dbReference type="Gene3D" id="3.90.180.10">
    <property type="entry name" value="Medium-chain alcohol dehydrogenases, catalytic domain"/>
    <property type="match status" value="1"/>
</dbReference>
<dbReference type="InterPro" id="IPR013149">
    <property type="entry name" value="ADH-like_C"/>
</dbReference>
<evidence type="ECO:0000313" key="2">
    <source>
        <dbReference type="EMBL" id="KAH8092188.1"/>
    </source>
</evidence>
<evidence type="ECO:0000313" key="3">
    <source>
        <dbReference type="Proteomes" id="UP000813824"/>
    </source>
</evidence>
<dbReference type="CDD" id="cd08276">
    <property type="entry name" value="MDR7"/>
    <property type="match status" value="1"/>
</dbReference>
<reference evidence="2" key="1">
    <citation type="journal article" date="2021" name="New Phytol.">
        <title>Evolutionary innovations through gain and loss of genes in the ectomycorrhizal Boletales.</title>
        <authorList>
            <person name="Wu G."/>
            <person name="Miyauchi S."/>
            <person name="Morin E."/>
            <person name="Kuo A."/>
            <person name="Drula E."/>
            <person name="Varga T."/>
            <person name="Kohler A."/>
            <person name="Feng B."/>
            <person name="Cao Y."/>
            <person name="Lipzen A."/>
            <person name="Daum C."/>
            <person name="Hundley H."/>
            <person name="Pangilinan J."/>
            <person name="Johnson J."/>
            <person name="Barry K."/>
            <person name="LaButti K."/>
            <person name="Ng V."/>
            <person name="Ahrendt S."/>
            <person name="Min B."/>
            <person name="Choi I.G."/>
            <person name="Park H."/>
            <person name="Plett J.M."/>
            <person name="Magnuson J."/>
            <person name="Spatafora J.W."/>
            <person name="Nagy L.G."/>
            <person name="Henrissat B."/>
            <person name="Grigoriev I.V."/>
            <person name="Yang Z.L."/>
            <person name="Xu J."/>
            <person name="Martin F.M."/>
        </authorList>
    </citation>
    <scope>NUCLEOTIDE SEQUENCE</scope>
    <source>
        <strain evidence="2">KKN 215</strain>
    </source>
</reference>
<dbReference type="AlphaFoldDB" id="A0A8K0XMF9"/>
<dbReference type="EMBL" id="JAEVFJ010000033">
    <property type="protein sequence ID" value="KAH8092188.1"/>
    <property type="molecule type" value="Genomic_DNA"/>
</dbReference>
<dbReference type="Pfam" id="PF00107">
    <property type="entry name" value="ADH_zinc_N"/>
    <property type="match status" value="1"/>
</dbReference>
<dbReference type="Pfam" id="PF08240">
    <property type="entry name" value="ADH_N"/>
    <property type="match status" value="1"/>
</dbReference>